<dbReference type="SUPFAM" id="SSF111369">
    <property type="entry name" value="HlyD-like secretion proteins"/>
    <property type="match status" value="2"/>
</dbReference>
<name>A0A2S9K329_9BURK</name>
<dbReference type="InterPro" id="IPR058625">
    <property type="entry name" value="MdtA-like_BSH"/>
</dbReference>
<dbReference type="GO" id="GO:0016020">
    <property type="term" value="C:membrane"/>
    <property type="evidence" value="ECO:0007669"/>
    <property type="project" value="InterPro"/>
</dbReference>
<dbReference type="PANTHER" id="PTHR32347:SF29">
    <property type="entry name" value="UPF0194 MEMBRANE PROTEIN YBHG"/>
    <property type="match status" value="1"/>
</dbReference>
<dbReference type="AlphaFoldDB" id="A0A2S9K329"/>
<keyword evidence="6 7" id="KW-0175">Coiled coil</keyword>
<keyword evidence="11" id="KW-1185">Reference proteome</keyword>
<dbReference type="PANTHER" id="PTHR32347">
    <property type="entry name" value="EFFLUX SYSTEM COMPONENT YKNX-RELATED"/>
    <property type="match status" value="1"/>
</dbReference>
<dbReference type="Gene3D" id="1.10.287.470">
    <property type="entry name" value="Helix hairpin bin"/>
    <property type="match status" value="2"/>
</dbReference>
<proteinExistence type="inferred from homology"/>
<protein>
    <submittedName>
        <fullName evidence="10">Efflux RND transporter periplasmic adaptor subunit</fullName>
    </submittedName>
</protein>
<feature type="domain" description="CusB-like beta-barrel" evidence="9">
    <location>
        <begin position="254"/>
        <end position="328"/>
    </location>
</feature>
<organism evidence="10 11">
    <name type="scientific">Malikia granosa</name>
    <dbReference type="NCBI Taxonomy" id="263067"/>
    <lineage>
        <taxon>Bacteria</taxon>
        <taxon>Pseudomonadati</taxon>
        <taxon>Pseudomonadota</taxon>
        <taxon>Betaproteobacteria</taxon>
        <taxon>Burkholderiales</taxon>
        <taxon>Comamonadaceae</taxon>
        <taxon>Malikia</taxon>
    </lineage>
</organism>
<dbReference type="RefSeq" id="WP_105748858.1">
    <property type="nucleotide sequence ID" value="NZ_PVLQ01000042.1"/>
</dbReference>
<sequence length="404" mass="43628">MIQFPARKNRTLGLAILLGGLVLTAVAFATLRGEQVEGAQVEQGEMRQAVVASGRVRTPERVELSGQITARVSAILVKEGDAVSAGQLLLQFDSAEWQASLAQAQASLAQAENRLRQISEANLPLAEQTLRQAEATARQAERHHQRVAELVADGFYSPAQLDDAHRTRDIAASQLQAALIQVSNYRQDGSEVRLARSNVEQARAALAVAQARLDYASLRAPVAGQVLTRQAEVGATVQPGKLLLTLAPDMDTELTAQIDEKNLSLLALGQRARVSADAYPSESFEARLSYIAPSIDAQRGSVEIRLAVPEAPTYLRHDMTVSIDIEAAKRPNALSVPCDSVRDATGVPWVMAVRDQRTVRQPVRLGLRGSGRCEIVDGLKGGEIVLFAGDQVSEGRRVTTVERK</sequence>
<evidence type="ECO:0000256" key="1">
    <source>
        <dbReference type="ARBA" id="ARBA00004418"/>
    </source>
</evidence>
<reference evidence="10 11" key="1">
    <citation type="submission" date="2018-03" db="EMBL/GenBank/DDBJ databases">
        <title>Comparative genomics illustrates the genes involved in a hyperalkaliphilic mechanisms of Serpentinomonas isolated from highly-alkaline calcium-rich serpentinized springs.</title>
        <authorList>
            <person name="Suzuki S."/>
            <person name="Ishii S."/>
            <person name="Walworth N."/>
            <person name="Bird L."/>
            <person name="Kuenen J.G."/>
            <person name="Nealson K.H."/>
        </authorList>
    </citation>
    <scope>NUCLEOTIDE SEQUENCE [LARGE SCALE GENOMIC DNA]</scope>
    <source>
        <strain evidence="10 11">P1</strain>
    </source>
</reference>
<evidence type="ECO:0000256" key="3">
    <source>
        <dbReference type="ARBA" id="ARBA00010602"/>
    </source>
</evidence>
<dbReference type="Gene3D" id="2.40.420.20">
    <property type="match status" value="1"/>
</dbReference>
<keyword evidence="5" id="KW-0574">Periplasm</keyword>
<evidence type="ECO:0000256" key="7">
    <source>
        <dbReference type="SAM" id="Coils"/>
    </source>
</evidence>
<evidence type="ECO:0000259" key="8">
    <source>
        <dbReference type="Pfam" id="PF25917"/>
    </source>
</evidence>
<evidence type="ECO:0000256" key="4">
    <source>
        <dbReference type="ARBA" id="ARBA00022729"/>
    </source>
</evidence>
<evidence type="ECO:0000259" key="9">
    <source>
        <dbReference type="Pfam" id="PF25954"/>
    </source>
</evidence>
<dbReference type="InterPro" id="IPR058792">
    <property type="entry name" value="Beta-barrel_RND_2"/>
</dbReference>
<keyword evidence="4" id="KW-0732">Signal</keyword>
<feature type="coiled-coil region" evidence="7">
    <location>
        <begin position="94"/>
        <end position="150"/>
    </location>
</feature>
<dbReference type="EMBL" id="PVLQ01000042">
    <property type="protein sequence ID" value="PRD64880.1"/>
    <property type="molecule type" value="Genomic_DNA"/>
</dbReference>
<dbReference type="GO" id="GO:0042597">
    <property type="term" value="C:periplasmic space"/>
    <property type="evidence" value="ECO:0007669"/>
    <property type="project" value="UniProtKB-SubCell"/>
</dbReference>
<evidence type="ECO:0000256" key="5">
    <source>
        <dbReference type="ARBA" id="ARBA00022764"/>
    </source>
</evidence>
<dbReference type="InterPro" id="IPR006143">
    <property type="entry name" value="RND_pump_MFP"/>
</dbReference>
<accession>A0A2S9K329</accession>
<comment type="similarity">
    <text evidence="2">Belongs to the membrane fusion protein (MFP) (TC 8.A.1) family.</text>
</comment>
<dbReference type="NCBIfam" id="TIGR01730">
    <property type="entry name" value="RND_mfp"/>
    <property type="match status" value="1"/>
</dbReference>
<comment type="similarity">
    <text evidence="3">Belongs to the UPF0194 family.</text>
</comment>
<dbReference type="Pfam" id="PF25917">
    <property type="entry name" value="BSH_RND"/>
    <property type="match status" value="1"/>
</dbReference>
<dbReference type="Proteomes" id="UP000238589">
    <property type="component" value="Unassembled WGS sequence"/>
</dbReference>
<dbReference type="Gene3D" id="2.40.30.170">
    <property type="match status" value="1"/>
</dbReference>
<dbReference type="Pfam" id="PF25954">
    <property type="entry name" value="Beta-barrel_RND_2"/>
    <property type="match status" value="1"/>
</dbReference>
<gene>
    <name evidence="10" type="ORF">C6P64_12275</name>
</gene>
<comment type="subcellular location">
    <subcellularLocation>
        <location evidence="1">Periplasm</location>
    </subcellularLocation>
</comment>
<dbReference type="OrthoDB" id="9806939at2"/>
<feature type="domain" description="Multidrug resistance protein MdtA-like barrel-sandwich hybrid" evidence="8">
    <location>
        <begin position="61"/>
        <end position="241"/>
    </location>
</feature>
<dbReference type="Gene3D" id="2.40.50.100">
    <property type="match status" value="1"/>
</dbReference>
<evidence type="ECO:0000256" key="6">
    <source>
        <dbReference type="ARBA" id="ARBA00023054"/>
    </source>
</evidence>
<dbReference type="GO" id="GO:0022857">
    <property type="term" value="F:transmembrane transporter activity"/>
    <property type="evidence" value="ECO:0007669"/>
    <property type="project" value="InterPro"/>
</dbReference>
<evidence type="ECO:0000313" key="10">
    <source>
        <dbReference type="EMBL" id="PRD64880.1"/>
    </source>
</evidence>
<comment type="caution">
    <text evidence="10">The sequence shown here is derived from an EMBL/GenBank/DDBJ whole genome shotgun (WGS) entry which is preliminary data.</text>
</comment>
<dbReference type="InterPro" id="IPR050465">
    <property type="entry name" value="UPF0194_transport"/>
</dbReference>
<evidence type="ECO:0000313" key="11">
    <source>
        <dbReference type="Proteomes" id="UP000238589"/>
    </source>
</evidence>
<evidence type="ECO:0000256" key="2">
    <source>
        <dbReference type="ARBA" id="ARBA00009477"/>
    </source>
</evidence>